<feature type="transmembrane region" description="Helical" evidence="1">
    <location>
        <begin position="112"/>
        <end position="129"/>
    </location>
</feature>
<organism evidence="2 3">
    <name type="scientific">Streptomyces endocoffeicus</name>
    <dbReference type="NCBI Taxonomy" id="2898945"/>
    <lineage>
        <taxon>Bacteria</taxon>
        <taxon>Bacillati</taxon>
        <taxon>Actinomycetota</taxon>
        <taxon>Actinomycetes</taxon>
        <taxon>Kitasatosporales</taxon>
        <taxon>Streptomycetaceae</taxon>
        <taxon>Streptomyces</taxon>
    </lineage>
</organism>
<dbReference type="EMBL" id="JAERRG010000012">
    <property type="protein sequence ID" value="MBL1116204.1"/>
    <property type="molecule type" value="Genomic_DNA"/>
</dbReference>
<name>A0ABS1PV68_9ACTN</name>
<comment type="caution">
    <text evidence="2">The sequence shown here is derived from an EMBL/GenBank/DDBJ whole genome shotgun (WGS) entry which is preliminary data.</text>
</comment>
<sequence>MFSIACEGIPSPEIKVSTVIGSTRFWEPSLADLVAAVNTSSPEVNDDWTNLSLEASTISTERSVSITIDKERTELNIAGSDATWAYGQAARLEGFLRARGAVDNSPKYETKVSLIFLSFLVAVFAFWLLSDNDHETVRECVRRVEKSRQNEPYTNLAIGSLFAIGVFLILFKALKQRASRALLRVNGSVATGSWWSRLSVAEKIAAVGVPVATLATIGTLVSAANDVLGK</sequence>
<keyword evidence="1" id="KW-0472">Membrane</keyword>
<evidence type="ECO:0000313" key="2">
    <source>
        <dbReference type="EMBL" id="MBL1116204.1"/>
    </source>
</evidence>
<feature type="transmembrane region" description="Helical" evidence="1">
    <location>
        <begin position="153"/>
        <end position="174"/>
    </location>
</feature>
<dbReference type="RefSeq" id="WP_201854092.1">
    <property type="nucleotide sequence ID" value="NZ_JAERRG010000012.1"/>
</dbReference>
<evidence type="ECO:0000256" key="1">
    <source>
        <dbReference type="SAM" id="Phobius"/>
    </source>
</evidence>
<keyword evidence="3" id="KW-1185">Reference proteome</keyword>
<accession>A0ABS1PV68</accession>
<gene>
    <name evidence="2" type="ORF">JK364_27970</name>
</gene>
<evidence type="ECO:0000313" key="3">
    <source>
        <dbReference type="Proteomes" id="UP000621510"/>
    </source>
</evidence>
<dbReference type="Proteomes" id="UP000621510">
    <property type="component" value="Unassembled WGS sequence"/>
</dbReference>
<protein>
    <submittedName>
        <fullName evidence="2">Uncharacterized protein</fullName>
    </submittedName>
</protein>
<keyword evidence="1" id="KW-1133">Transmembrane helix</keyword>
<proteinExistence type="predicted"/>
<reference evidence="2 3" key="1">
    <citation type="submission" date="2021-01" db="EMBL/GenBank/DDBJ databases">
        <title>WGS of actinomycetes isolated from Thailand.</title>
        <authorList>
            <person name="Thawai C."/>
        </authorList>
    </citation>
    <scope>NUCLEOTIDE SEQUENCE [LARGE SCALE GENOMIC DNA]</scope>
    <source>
        <strain evidence="2 3">CA3R110</strain>
    </source>
</reference>
<keyword evidence="1" id="KW-0812">Transmembrane</keyword>